<dbReference type="GO" id="GO:0006310">
    <property type="term" value="P:DNA recombination"/>
    <property type="evidence" value="ECO:0007669"/>
    <property type="project" value="UniProtKB-KW"/>
</dbReference>
<evidence type="ECO:0008006" key="5">
    <source>
        <dbReference type="Google" id="ProtNLM"/>
    </source>
</evidence>
<feature type="region of interest" description="Disordered" evidence="2">
    <location>
        <begin position="632"/>
        <end position="652"/>
    </location>
</feature>
<feature type="compositionally biased region" description="Low complexity" evidence="2">
    <location>
        <begin position="836"/>
        <end position="845"/>
    </location>
</feature>
<reference evidence="3 4" key="1">
    <citation type="submission" date="2024-10" db="EMBL/GenBank/DDBJ databases">
        <title>Updated reference genomes for cyclostephanoid diatoms.</title>
        <authorList>
            <person name="Roberts W.R."/>
            <person name="Alverson A.J."/>
        </authorList>
    </citation>
    <scope>NUCLEOTIDE SEQUENCE [LARGE SCALE GENOMIC DNA]</scope>
    <source>
        <strain evidence="3 4">AJA232-27</strain>
    </source>
</reference>
<dbReference type="AlphaFoldDB" id="A0ABD3MNB7"/>
<name>A0ABD3MNB7_9STRA</name>
<gene>
    <name evidence="3" type="ORF">ACHAWU_002317</name>
</gene>
<evidence type="ECO:0000256" key="1">
    <source>
        <dbReference type="ARBA" id="ARBA00023172"/>
    </source>
</evidence>
<feature type="region of interest" description="Disordered" evidence="2">
    <location>
        <begin position="836"/>
        <end position="857"/>
    </location>
</feature>
<sequence length="1063" mass="121067">MTTPLVDINDLDDPMDDEEEYDAFTAWLTLDEEAQRLDNDTAGVMEMRVAPSTRSGYLGRNITFMVWLFDRRLKYGAILEPTLLPKLEDAYNLDRTIRTKKGKPSKKREHLRNVCRESLVSIVQSEESTVPVKLERLSFEIFTRYLGSFKKTVKTKKPTPTDGEDADAAVTIAVQGEAEVRLAPSSYDGACSALAHLFIESFISRDENEVTKDLWTRLSRYKKGMRRKGAQQKGELGLSLAEGKKPLPFAAYKLLARILFESDKPEHVAAHTFLILEWNLIARAEFVVDVKIDAIYFQNDAIMIDMGKTKTDQDGTKNIDHPWHLYANNHCPYICPVLAIARLLINNPIILAGQCDLFEGSGQYDRLNKILGEVVSHDDHIESFAALGIPSTDFGTHSIRKGAVTHISTGTTSCPPISSICLRANWALPGVTGRYIKYENAGDQFVGRCVSGLPRLDKEFAASPAYFDFSSLSRSEREQKDHQINGWIKDRMPEEAQSNDKVFLLFKMCIASIGYHRQFLEENLHSMSNLRSSIFMLETMPLQDCVTVKYPWNSTVDTPDFTGIPADILIIAKFESVMQKMEEMEAKLCARFEDTLRRELDERKVGGNPSDNSHMADITNMWKSVMETLKSNNNNVNKSGSGDDDDDGGNYAVTELFHDESEDAIEIPDSIDDGTSDQLVRAHTKRQLKRRKFTVGFHHNKFNILPAMWRYPKGMTLIHLINLWLIGAVDDNVPPLGELEPLHFKHFDSGGRKYSQYMQVMTLVEKFGRERNVWLESSRNWDGKSVTVLWSAIWQDMYPYMRTKTTKEIADPNKSDNSHMADITNMWKSVMETLKSNNNNVNKSGSGDDDDDGGNYAVTELFHDESEDAIEIPDSIDDGTSDQLVRAHTKRQLKRRKFTVGFHHNKFNILPAMWRYPKGMTLIHLINLWLIGAVDDNVPPLGELEPLHFKHFDSGGRKYSQYMQVMTLVEKFGRERNVWLESSRNWDGKSVTVLWSAIWQDMYPYMRTKTTKEIADPNNPEQVVQSVSYRKSRSGQISARTVYNKLGEAGVLEGNKARKRQKR</sequence>
<dbReference type="InterPro" id="IPR011010">
    <property type="entry name" value="DNA_brk_join_enz"/>
</dbReference>
<comment type="caution">
    <text evidence="3">The sequence shown here is derived from an EMBL/GenBank/DDBJ whole genome shotgun (WGS) entry which is preliminary data.</text>
</comment>
<evidence type="ECO:0000256" key="2">
    <source>
        <dbReference type="SAM" id="MobiDB-lite"/>
    </source>
</evidence>
<protein>
    <recommendedName>
        <fullName evidence="5">Ndc10 domain-containing protein</fullName>
    </recommendedName>
</protein>
<accession>A0ABD3MNB7</accession>
<dbReference type="EMBL" id="JALLBG020000096">
    <property type="protein sequence ID" value="KAL3765399.1"/>
    <property type="molecule type" value="Genomic_DNA"/>
</dbReference>
<evidence type="ECO:0000313" key="4">
    <source>
        <dbReference type="Proteomes" id="UP001530293"/>
    </source>
</evidence>
<keyword evidence="4" id="KW-1185">Reference proteome</keyword>
<dbReference type="InterPro" id="IPR013762">
    <property type="entry name" value="Integrase-like_cat_sf"/>
</dbReference>
<organism evidence="3 4">
    <name type="scientific">Discostella pseudostelligera</name>
    <dbReference type="NCBI Taxonomy" id="259834"/>
    <lineage>
        <taxon>Eukaryota</taxon>
        <taxon>Sar</taxon>
        <taxon>Stramenopiles</taxon>
        <taxon>Ochrophyta</taxon>
        <taxon>Bacillariophyta</taxon>
        <taxon>Coscinodiscophyceae</taxon>
        <taxon>Thalassiosirophycidae</taxon>
        <taxon>Stephanodiscales</taxon>
        <taxon>Stephanodiscaceae</taxon>
        <taxon>Discostella</taxon>
    </lineage>
</organism>
<proteinExistence type="predicted"/>
<dbReference type="SUPFAM" id="SSF56349">
    <property type="entry name" value="DNA breaking-rejoining enzymes"/>
    <property type="match status" value="1"/>
</dbReference>
<evidence type="ECO:0000313" key="3">
    <source>
        <dbReference type="EMBL" id="KAL3765399.1"/>
    </source>
</evidence>
<keyword evidence="1" id="KW-0233">DNA recombination</keyword>
<dbReference type="Proteomes" id="UP001530293">
    <property type="component" value="Unassembled WGS sequence"/>
</dbReference>
<dbReference type="Gene3D" id="1.10.443.10">
    <property type="entry name" value="Intergrase catalytic core"/>
    <property type="match status" value="1"/>
</dbReference>